<dbReference type="Pfam" id="PF13177">
    <property type="entry name" value="DNA_pol3_delta2"/>
    <property type="match status" value="1"/>
</dbReference>
<dbReference type="RefSeq" id="WP_348268983.1">
    <property type="nucleotide sequence ID" value="NZ_CP121194.1"/>
</dbReference>
<organism evidence="1">
    <name type="scientific">Edaphobacter paludis</name>
    <dbReference type="NCBI Taxonomy" id="3035702"/>
    <lineage>
        <taxon>Bacteria</taxon>
        <taxon>Pseudomonadati</taxon>
        <taxon>Acidobacteriota</taxon>
        <taxon>Terriglobia</taxon>
        <taxon>Terriglobales</taxon>
        <taxon>Acidobacteriaceae</taxon>
        <taxon>Edaphobacter</taxon>
    </lineage>
</organism>
<dbReference type="PANTHER" id="PTHR11669">
    <property type="entry name" value="REPLICATION FACTOR C / DNA POLYMERASE III GAMMA-TAU SUBUNIT"/>
    <property type="match status" value="1"/>
</dbReference>
<reference evidence="1" key="1">
    <citation type="submission" date="2023-03" db="EMBL/GenBank/DDBJ databases">
        <title>Edaphobacter sp.</title>
        <authorList>
            <person name="Huber K.J."/>
            <person name="Papendorf J."/>
            <person name="Pilke C."/>
            <person name="Bunk B."/>
            <person name="Sproeer C."/>
            <person name="Pester M."/>
        </authorList>
    </citation>
    <scope>NUCLEOTIDE SEQUENCE</scope>
    <source>
        <strain evidence="1">DSM 109919</strain>
    </source>
</reference>
<dbReference type="InterPro" id="IPR027417">
    <property type="entry name" value="P-loop_NTPase"/>
</dbReference>
<dbReference type="GO" id="GO:0006261">
    <property type="term" value="P:DNA-templated DNA replication"/>
    <property type="evidence" value="ECO:0007669"/>
    <property type="project" value="TreeGrafter"/>
</dbReference>
<dbReference type="InterPro" id="IPR050238">
    <property type="entry name" value="DNA_Rep/Repair_Clamp_Loader"/>
</dbReference>
<sequence length="387" mass="42014">MTQTASFPTNFNDFLGNSSAIEHLRTAIAAGRLPHSLILAGPSGAGKYTLALMLAMAVECERQPRELRSYSTAFGSNGQSLASFCGVCHNCTRIASAANLEDEVDKAVAIREELRDADKKDTRVLVQPHPDVLIIPPDPPQLLIKLGQVRTVIQRSHYLPSEAPKKIFILTAASFMKEAANSLLKVLEEPPATVHIIILAENPGELLPTIRSRCATVRLGALPVEEIEMLLADRRPDVPPKQRTLIARLSQGAAGKALGFDLAAYTAARADALLLLRTAASEPDHTALFKMTETYRAGAEGQQKTTALLRSLSLLLEDLLLLGAGTPELIRNTDLRTELDRLSQTLSFQWIEGASRGLDQVYSGLRRNLLRSLSLDAFAGQLALSAR</sequence>
<proteinExistence type="predicted"/>
<accession>A0AAU7D3K9</accession>
<evidence type="ECO:0000313" key="1">
    <source>
        <dbReference type="EMBL" id="XBH11491.1"/>
    </source>
</evidence>
<name>A0AAU7D3K9_9BACT</name>
<dbReference type="SUPFAM" id="SSF52540">
    <property type="entry name" value="P-loop containing nucleoside triphosphate hydrolases"/>
    <property type="match status" value="1"/>
</dbReference>
<dbReference type="PANTHER" id="PTHR11669:SF8">
    <property type="entry name" value="DNA POLYMERASE III SUBUNIT DELTA"/>
    <property type="match status" value="1"/>
</dbReference>
<dbReference type="Gene3D" id="3.40.50.300">
    <property type="entry name" value="P-loop containing nucleotide triphosphate hydrolases"/>
    <property type="match status" value="1"/>
</dbReference>
<dbReference type="KEGG" id="epl:P4G45_07140"/>
<gene>
    <name evidence="1" type="ORF">P4G45_07140</name>
</gene>
<dbReference type="AlphaFoldDB" id="A0AAU7D3K9"/>
<protein>
    <submittedName>
        <fullName evidence="1">DNA polymerase III subunit delta</fullName>
    </submittedName>
</protein>
<dbReference type="EMBL" id="CP121194">
    <property type="protein sequence ID" value="XBH11491.1"/>
    <property type="molecule type" value="Genomic_DNA"/>
</dbReference>